<sequence length="130" mass="14914">MTIIGTIMVCSACGKAEAAVPDVVGSMKMNRDEMLTVVANQDKIEDKEAFARLLLQMYKENSFESMKFSEDEGYPTSLDMNVYTRKEDIGEKDPIMTVEYKPEEWNAEYDIVNATEQFHLYVDDEMVEDN</sequence>
<evidence type="ECO:0008006" key="3">
    <source>
        <dbReference type="Google" id="ProtNLM"/>
    </source>
</evidence>
<protein>
    <recommendedName>
        <fullName evidence="3">DUF5104 domain-containing protein</fullName>
    </recommendedName>
</protein>
<dbReference type="Proteomes" id="UP000661649">
    <property type="component" value="Unassembled WGS sequence"/>
</dbReference>
<name>A0ABR7PDZ9_9FIRM</name>
<keyword evidence="2" id="KW-1185">Reference proteome</keyword>
<comment type="caution">
    <text evidence="1">The sequence shown here is derived from an EMBL/GenBank/DDBJ whole genome shotgun (WGS) entry which is preliminary data.</text>
</comment>
<proteinExistence type="predicted"/>
<gene>
    <name evidence="1" type="ORF">H8712_13000</name>
</gene>
<evidence type="ECO:0000313" key="1">
    <source>
        <dbReference type="EMBL" id="MBC8629507.1"/>
    </source>
</evidence>
<organism evidence="1 2">
    <name type="scientific">Blautia stercoris</name>
    <dbReference type="NCBI Taxonomy" id="871664"/>
    <lineage>
        <taxon>Bacteria</taxon>
        <taxon>Bacillati</taxon>
        <taxon>Bacillota</taxon>
        <taxon>Clostridia</taxon>
        <taxon>Lachnospirales</taxon>
        <taxon>Lachnospiraceae</taxon>
        <taxon>Blautia</taxon>
    </lineage>
</organism>
<dbReference type="EMBL" id="JACRTP010000005">
    <property type="protein sequence ID" value="MBC8629507.1"/>
    <property type="molecule type" value="Genomic_DNA"/>
</dbReference>
<evidence type="ECO:0000313" key="2">
    <source>
        <dbReference type="Proteomes" id="UP000661649"/>
    </source>
</evidence>
<reference evidence="1 2" key="1">
    <citation type="submission" date="2020-08" db="EMBL/GenBank/DDBJ databases">
        <title>Genome public.</title>
        <authorList>
            <person name="Liu C."/>
            <person name="Sun Q."/>
        </authorList>
    </citation>
    <scope>NUCLEOTIDE SEQUENCE [LARGE SCALE GENOMIC DNA]</scope>
    <source>
        <strain evidence="1 2">3_YM_SP_D4_24.mj</strain>
    </source>
</reference>
<accession>A0ABR7PDZ9</accession>